<feature type="domain" description="Recombinase" evidence="4">
    <location>
        <begin position="204"/>
        <end position="342"/>
    </location>
</feature>
<evidence type="ECO:0000256" key="1">
    <source>
        <dbReference type="ARBA" id="ARBA00023125"/>
    </source>
</evidence>
<dbReference type="InterPro" id="IPR011109">
    <property type="entry name" value="DNA_bind_recombinase_dom"/>
</dbReference>
<dbReference type="PROSITE" id="PS51737">
    <property type="entry name" value="RECOMBINASE_DNA_BIND"/>
    <property type="match status" value="1"/>
</dbReference>
<dbReference type="AlphaFoldDB" id="A0A5J4KRT4"/>
<keyword evidence="3" id="KW-0175">Coiled coil</keyword>
<evidence type="ECO:0000259" key="4">
    <source>
        <dbReference type="PROSITE" id="PS51737"/>
    </source>
</evidence>
<gene>
    <name evidence="5" type="ORF">KDW_20380</name>
</gene>
<dbReference type="InterPro" id="IPR036162">
    <property type="entry name" value="Resolvase-like_N_sf"/>
</dbReference>
<dbReference type="InterPro" id="IPR038109">
    <property type="entry name" value="DNA_bind_recomb_sf"/>
</dbReference>
<dbReference type="Gene3D" id="3.40.50.1390">
    <property type="entry name" value="Resolvase, N-terminal catalytic domain"/>
    <property type="match status" value="1"/>
</dbReference>
<dbReference type="CDD" id="cd00338">
    <property type="entry name" value="Ser_Recombinase"/>
    <property type="match status" value="1"/>
</dbReference>
<dbReference type="SMART" id="SM00857">
    <property type="entry name" value="Resolvase"/>
    <property type="match status" value="1"/>
</dbReference>
<dbReference type="Pfam" id="PF00239">
    <property type="entry name" value="Resolvase"/>
    <property type="match status" value="1"/>
</dbReference>
<dbReference type="Proteomes" id="UP000326912">
    <property type="component" value="Unassembled WGS sequence"/>
</dbReference>
<keyword evidence="1" id="KW-0238">DNA-binding</keyword>
<protein>
    <recommendedName>
        <fullName evidence="4">Recombinase domain-containing protein</fullName>
    </recommendedName>
</protein>
<proteinExistence type="predicted"/>
<dbReference type="PANTHER" id="PTHR30461:SF2">
    <property type="entry name" value="SERINE RECOMBINASE PINE-RELATED"/>
    <property type="match status" value="1"/>
</dbReference>
<dbReference type="InterPro" id="IPR006119">
    <property type="entry name" value="Resolv_N"/>
</dbReference>
<dbReference type="Gene3D" id="3.90.1750.20">
    <property type="entry name" value="Putative Large Serine Recombinase, Chain B, Domain 2"/>
    <property type="match status" value="1"/>
</dbReference>
<comment type="caution">
    <text evidence="5">The sequence shown here is derived from an EMBL/GenBank/DDBJ whole genome shotgun (WGS) entry which is preliminary data.</text>
</comment>
<organism evidence="5 6">
    <name type="scientific">Dictyobacter vulcani</name>
    <dbReference type="NCBI Taxonomy" id="2607529"/>
    <lineage>
        <taxon>Bacteria</taxon>
        <taxon>Bacillati</taxon>
        <taxon>Chloroflexota</taxon>
        <taxon>Ktedonobacteria</taxon>
        <taxon>Ktedonobacterales</taxon>
        <taxon>Dictyobacteraceae</taxon>
        <taxon>Dictyobacter</taxon>
    </lineage>
</organism>
<keyword evidence="6" id="KW-1185">Reference proteome</keyword>
<name>A0A5J4KRT4_9CHLR</name>
<evidence type="ECO:0000256" key="2">
    <source>
        <dbReference type="ARBA" id="ARBA00023172"/>
    </source>
</evidence>
<dbReference type="GO" id="GO:0000150">
    <property type="term" value="F:DNA strand exchange activity"/>
    <property type="evidence" value="ECO:0007669"/>
    <property type="project" value="InterPro"/>
</dbReference>
<evidence type="ECO:0000313" key="5">
    <source>
        <dbReference type="EMBL" id="GER87876.1"/>
    </source>
</evidence>
<sequence length="698" mass="81839">MVTKRKHNYTTDELYNPQPRLNYDACLYARQSTAEQVVNNPESHKAQTIYMLKYTQEVLGYKNDGSTGTAILFVENQISEDGEIKNSSGTWPIDRRPGLKAILDMIEEGRVKLVIAEFVDRLFRDEDRIDSNIFIKICKEHGCYVHISSKRMTYNFINPQHAEMFRMEVQMAAAYIENHVRGTMHGRRRQKRAEGYWAGFGSIPINYLVDKREGSPTYGKFVPYAPNAKISIEIYDRFIELGFEVTALCEELAKRPYIYPDFEDWVYKDFEIKTRLKPAPSGKGFLISRSGLIHMLCNINNIGALQVEKHGKEHIIWNNHEPIIDEARFWLVYDHLQNTRPDGTPTGRNKQVRYIQRRYEGDIKPLLKPISSHEDVSIYYVWKSYRGQTVAYYQLNECSKRLRDSNLLSAQAKPIEEAIVKRMFAHIRATNLLDLKERHKQQRQKLENQAKKLKRDLEAIEEELVTLEENMSRVKTPAVVERLENTMCKVLARKTETEEEYKAINNTIGLVGQKTLEEELEDLEESWEKKTYEFKRSFMQLVIDRVVIDQISPHFYTVKVEWAYKEWGTEERHWEHKTGGRIAWTEEEIETLKALYATETDRFVVMQAIPTRSWKTIKHIAHDLKLKRERISMHWENSKGMVKDGHLSWNDRLYLASKGLSTEDYASSKLFGWCSPSFLQSATLKFLHKNRRFAVVHP</sequence>
<keyword evidence="2" id="KW-0233">DNA recombination</keyword>
<dbReference type="EMBL" id="BKZW01000001">
    <property type="protein sequence ID" value="GER87876.1"/>
    <property type="molecule type" value="Genomic_DNA"/>
</dbReference>
<dbReference type="PANTHER" id="PTHR30461">
    <property type="entry name" value="DNA-INVERTASE FROM LAMBDOID PROPHAGE"/>
    <property type="match status" value="1"/>
</dbReference>
<dbReference type="GO" id="GO:0003677">
    <property type="term" value="F:DNA binding"/>
    <property type="evidence" value="ECO:0007669"/>
    <property type="project" value="UniProtKB-KW"/>
</dbReference>
<evidence type="ECO:0000256" key="3">
    <source>
        <dbReference type="SAM" id="Coils"/>
    </source>
</evidence>
<dbReference type="InterPro" id="IPR050639">
    <property type="entry name" value="SSR_resolvase"/>
</dbReference>
<evidence type="ECO:0000313" key="6">
    <source>
        <dbReference type="Proteomes" id="UP000326912"/>
    </source>
</evidence>
<accession>A0A5J4KRT4</accession>
<feature type="coiled-coil region" evidence="3">
    <location>
        <begin position="429"/>
        <end position="470"/>
    </location>
</feature>
<dbReference type="SUPFAM" id="SSF53041">
    <property type="entry name" value="Resolvase-like"/>
    <property type="match status" value="1"/>
</dbReference>
<reference evidence="5 6" key="1">
    <citation type="submission" date="2019-10" db="EMBL/GenBank/DDBJ databases">
        <title>Dictyobacter vulcani sp. nov., within the class Ktedonobacteria, isolated from soil of volcanic Mt. Zao.</title>
        <authorList>
            <person name="Zheng Y."/>
            <person name="Wang C.M."/>
            <person name="Sakai Y."/>
            <person name="Abe K."/>
            <person name="Yokota A."/>
            <person name="Yabe S."/>
        </authorList>
    </citation>
    <scope>NUCLEOTIDE SEQUENCE [LARGE SCALE GENOMIC DNA]</scope>
    <source>
        <strain evidence="5 6">W12</strain>
    </source>
</reference>